<dbReference type="SUPFAM" id="SSF46785">
    <property type="entry name" value="Winged helix' DNA-binding domain"/>
    <property type="match status" value="1"/>
</dbReference>
<keyword evidence="3" id="KW-0408">Iron</keyword>
<dbReference type="AlphaFoldDB" id="A0A3N1PWA1"/>
<gene>
    <name evidence="7" type="ORF">EDC28_103422</name>
</gene>
<evidence type="ECO:0000313" key="8">
    <source>
        <dbReference type="Proteomes" id="UP000268033"/>
    </source>
</evidence>
<evidence type="ECO:0000256" key="5">
    <source>
        <dbReference type="ARBA" id="ARBA00023015"/>
    </source>
</evidence>
<evidence type="ECO:0000256" key="2">
    <source>
        <dbReference type="ARBA" id="ARBA00022714"/>
    </source>
</evidence>
<reference evidence="7 8" key="1">
    <citation type="submission" date="2018-11" db="EMBL/GenBank/DDBJ databases">
        <title>Genomic Encyclopedia of Type Strains, Phase IV (KMG-IV): sequencing the most valuable type-strain genomes for metagenomic binning, comparative biology and taxonomic classification.</title>
        <authorList>
            <person name="Goeker M."/>
        </authorList>
    </citation>
    <scope>NUCLEOTIDE SEQUENCE [LARGE SCALE GENOMIC DNA]</scope>
    <source>
        <strain evidence="7 8">DSM 21945</strain>
    </source>
</reference>
<keyword evidence="6" id="KW-0804">Transcription</keyword>
<name>A0A3N1PWA1_9GAMM</name>
<dbReference type="GO" id="GO:0005829">
    <property type="term" value="C:cytosol"/>
    <property type="evidence" value="ECO:0007669"/>
    <property type="project" value="TreeGrafter"/>
</dbReference>
<comment type="caution">
    <text evidence="7">The sequence shown here is derived from an EMBL/GenBank/DDBJ whole genome shotgun (WGS) entry which is preliminary data.</text>
</comment>
<evidence type="ECO:0000313" key="7">
    <source>
        <dbReference type="EMBL" id="ROQ28826.1"/>
    </source>
</evidence>
<evidence type="ECO:0000256" key="3">
    <source>
        <dbReference type="ARBA" id="ARBA00023004"/>
    </source>
</evidence>
<evidence type="ECO:0000256" key="4">
    <source>
        <dbReference type="ARBA" id="ARBA00023014"/>
    </source>
</evidence>
<dbReference type="PROSITE" id="PS51197">
    <property type="entry name" value="HTH_RRF2_2"/>
    <property type="match status" value="1"/>
</dbReference>
<protein>
    <submittedName>
        <fullName evidence="7">BadM/Rrf2 family transcriptional regulator</fullName>
    </submittedName>
</protein>
<keyword evidence="4" id="KW-0411">Iron-sulfur</keyword>
<keyword evidence="8" id="KW-1185">Reference proteome</keyword>
<keyword evidence="2" id="KW-0001">2Fe-2S</keyword>
<dbReference type="Proteomes" id="UP000268033">
    <property type="component" value="Unassembled WGS sequence"/>
</dbReference>
<proteinExistence type="predicted"/>
<dbReference type="InterPro" id="IPR036388">
    <property type="entry name" value="WH-like_DNA-bd_sf"/>
</dbReference>
<evidence type="ECO:0000256" key="6">
    <source>
        <dbReference type="ARBA" id="ARBA00023163"/>
    </source>
</evidence>
<keyword evidence="2" id="KW-0479">Metal-binding</keyword>
<sequence>MKQNNSLSSCLHLLLHMAQEDKAVTSEQLATFLDTNPVVVRKMLGGLREHQLVQSDKGHKGGWQLKKPLAQITLLDVYQALGSPGLFAIGNRNDNPQCLVEQGVNRVMNQTLASAEALLLKEFGTLTLLDIGKEFLAYPWHAAPKHLGEHHD</sequence>
<dbReference type="InterPro" id="IPR000944">
    <property type="entry name" value="Tscrpt_reg_Rrf2"/>
</dbReference>
<keyword evidence="5" id="KW-0805">Transcription regulation</keyword>
<keyword evidence="1" id="KW-0678">Repressor</keyword>
<organism evidence="7 8">
    <name type="scientific">Gallaecimonas pentaromativorans</name>
    <dbReference type="NCBI Taxonomy" id="584787"/>
    <lineage>
        <taxon>Bacteria</taxon>
        <taxon>Pseudomonadati</taxon>
        <taxon>Pseudomonadota</taxon>
        <taxon>Gammaproteobacteria</taxon>
        <taxon>Enterobacterales</taxon>
        <taxon>Gallaecimonadaceae</taxon>
        <taxon>Gallaecimonas</taxon>
    </lineage>
</organism>
<dbReference type="InterPro" id="IPR036390">
    <property type="entry name" value="WH_DNA-bd_sf"/>
</dbReference>
<dbReference type="PANTHER" id="PTHR33221:SF15">
    <property type="entry name" value="HTH-TYPE TRANSCRIPTIONAL REGULATOR YWGB-RELATED"/>
    <property type="match status" value="1"/>
</dbReference>
<dbReference type="OrthoDB" id="9800506at2"/>
<dbReference type="GO" id="GO:0051537">
    <property type="term" value="F:2 iron, 2 sulfur cluster binding"/>
    <property type="evidence" value="ECO:0007669"/>
    <property type="project" value="UniProtKB-KW"/>
</dbReference>
<dbReference type="STRING" id="584787.GCA_001247655_00002"/>
<dbReference type="Gene3D" id="1.10.10.10">
    <property type="entry name" value="Winged helix-like DNA-binding domain superfamily/Winged helix DNA-binding domain"/>
    <property type="match status" value="1"/>
</dbReference>
<dbReference type="EMBL" id="RJUL01000003">
    <property type="protein sequence ID" value="ROQ28826.1"/>
    <property type="molecule type" value="Genomic_DNA"/>
</dbReference>
<dbReference type="RefSeq" id="WP_050657090.1">
    <property type="nucleotide sequence ID" value="NZ_JBLXAC010000001.1"/>
</dbReference>
<dbReference type="GO" id="GO:0003700">
    <property type="term" value="F:DNA-binding transcription factor activity"/>
    <property type="evidence" value="ECO:0007669"/>
    <property type="project" value="TreeGrafter"/>
</dbReference>
<accession>A0A3N1PWA1</accession>
<dbReference type="Pfam" id="PF02082">
    <property type="entry name" value="Rrf2"/>
    <property type="match status" value="1"/>
</dbReference>
<evidence type="ECO:0000256" key="1">
    <source>
        <dbReference type="ARBA" id="ARBA00022491"/>
    </source>
</evidence>
<dbReference type="PANTHER" id="PTHR33221">
    <property type="entry name" value="WINGED HELIX-TURN-HELIX TRANSCRIPTIONAL REGULATOR, RRF2 FAMILY"/>
    <property type="match status" value="1"/>
</dbReference>